<gene>
    <name evidence="1" type="ORF">DYI37_14100</name>
</gene>
<dbReference type="Gene3D" id="2.30.30.40">
    <property type="entry name" value="SH3 Domains"/>
    <property type="match status" value="1"/>
</dbReference>
<dbReference type="RefSeq" id="WP_116683885.1">
    <property type="nucleotide sequence ID" value="NZ_QURL01000005.1"/>
</dbReference>
<proteinExistence type="predicted"/>
<name>A0A371X1F5_9HYPH</name>
<dbReference type="Pfam" id="PF06347">
    <property type="entry name" value="SH3_4"/>
    <property type="match status" value="2"/>
</dbReference>
<keyword evidence="2" id="KW-1185">Reference proteome</keyword>
<dbReference type="EMBL" id="QURL01000005">
    <property type="protein sequence ID" value="RFC63068.1"/>
    <property type="molecule type" value="Genomic_DNA"/>
</dbReference>
<organism evidence="1 2">
    <name type="scientific">Fulvimarina endophytica</name>
    <dbReference type="NCBI Taxonomy" id="2293836"/>
    <lineage>
        <taxon>Bacteria</taxon>
        <taxon>Pseudomonadati</taxon>
        <taxon>Pseudomonadota</taxon>
        <taxon>Alphaproteobacteria</taxon>
        <taxon>Hyphomicrobiales</taxon>
        <taxon>Aurantimonadaceae</taxon>
        <taxon>Fulvimarina</taxon>
    </lineage>
</organism>
<dbReference type="OrthoDB" id="9810773at2"/>
<evidence type="ECO:0000313" key="1">
    <source>
        <dbReference type="EMBL" id="RFC63068.1"/>
    </source>
</evidence>
<comment type="caution">
    <text evidence="1">The sequence shown here is derived from an EMBL/GenBank/DDBJ whole genome shotgun (WGS) entry which is preliminary data.</text>
</comment>
<reference evidence="1 2" key="1">
    <citation type="submission" date="2018-08" db="EMBL/GenBank/DDBJ databases">
        <title>Fulvimarina sp. 85, whole genome shotgun sequence.</title>
        <authorList>
            <person name="Tuo L."/>
        </authorList>
    </citation>
    <scope>NUCLEOTIDE SEQUENCE [LARGE SCALE GENOMIC DNA]</scope>
    <source>
        <strain evidence="1 2">85</strain>
    </source>
</reference>
<accession>A0A371X1F5</accession>
<dbReference type="AlphaFoldDB" id="A0A371X1F5"/>
<evidence type="ECO:0000313" key="2">
    <source>
        <dbReference type="Proteomes" id="UP000264310"/>
    </source>
</evidence>
<protein>
    <recommendedName>
        <fullName evidence="3">SH3b domain-containing protein</fullName>
    </recommendedName>
</protein>
<dbReference type="InterPro" id="IPR010466">
    <property type="entry name" value="DUF1058"/>
</dbReference>
<dbReference type="Proteomes" id="UP000264310">
    <property type="component" value="Unassembled WGS sequence"/>
</dbReference>
<sequence>MSRRPRSPLVAGFRLSSRLALTGALLSTLLVAAPTVSSASEIGRYSKLPLPRYVSLKSGRVNLRNGPGREHKVNWLYLKNGLPVEIVQEFDHWRKIRDSDGTEGWVYHSLLSGERTAIAAPWLKGKETYIDVHSSPARDAGLVARLEPGVVSKVETCKAGWCEIKVSGRDGFVDQREIWGVYPDETME</sequence>
<evidence type="ECO:0008006" key="3">
    <source>
        <dbReference type="Google" id="ProtNLM"/>
    </source>
</evidence>